<keyword evidence="1" id="KW-0547">Nucleotide-binding</keyword>
<comment type="caution">
    <text evidence="5">The sequence shown here is derived from an EMBL/GenBank/DDBJ whole genome shotgun (WGS) entry which is preliminary data.</text>
</comment>
<dbReference type="RefSeq" id="WP_040095584.1">
    <property type="nucleotide sequence ID" value="NZ_JWJD01000001.1"/>
</dbReference>
<dbReference type="Pfam" id="PF18297">
    <property type="entry name" value="NFACT-R_2"/>
    <property type="match status" value="1"/>
</dbReference>
<sequence>MSKALGLLSGGLDSSLAALALKRQGIEVTCISFVTPFFGSGRAQKAAAAMDIPLIVQNISAEHLEMVKNPRYGYGKNLNPCIDCHAMMFRLAGRIMEEQGFDFLFSGEVLGQRPMSQNINALKSVANYSGFPQRILRPLSAKLLPITPMEEQGLVVREQLLDIQGRSRRRQQEFAQEWGLKEYPSSGGGCLLTEKSFTGRLHDLFEHQPDCTPADVELLKVGRQFRLSPRAKLTLGRNEDDNTAIRERLREGSLLVRACGISGPLGLITGQPDEGDLKAAGALVASYGKGKDFEQVTVAISEDAQGEDATLLSVTPMNRKAAEDLQVK</sequence>
<dbReference type="EMBL" id="JWJD01000001">
    <property type="protein sequence ID" value="KIH77506.1"/>
    <property type="molecule type" value="Genomic_DNA"/>
</dbReference>
<name>A0A0C2HKB0_9BACT</name>
<dbReference type="GO" id="GO:0005524">
    <property type="term" value="F:ATP binding"/>
    <property type="evidence" value="ECO:0007669"/>
    <property type="project" value="UniProtKB-KW"/>
</dbReference>
<dbReference type="InterPro" id="IPR014729">
    <property type="entry name" value="Rossmann-like_a/b/a_fold"/>
</dbReference>
<evidence type="ECO:0000313" key="5">
    <source>
        <dbReference type="EMBL" id="KIH77506.1"/>
    </source>
</evidence>
<gene>
    <name evidence="5" type="ORF">GFER_02010</name>
</gene>
<evidence type="ECO:0000256" key="1">
    <source>
        <dbReference type="ARBA" id="ARBA00022741"/>
    </source>
</evidence>
<evidence type="ECO:0000259" key="4">
    <source>
        <dbReference type="Pfam" id="PF18297"/>
    </source>
</evidence>
<dbReference type="InterPro" id="IPR059101">
    <property type="entry name" value="NFACT-R_2"/>
</dbReference>
<evidence type="ECO:0000259" key="3">
    <source>
        <dbReference type="Pfam" id="PF02568"/>
    </source>
</evidence>
<dbReference type="PANTHER" id="PTHR11933">
    <property type="entry name" value="TRNA 5-METHYLAMINOMETHYL-2-THIOURIDYLATE -METHYLTRANSFERASE"/>
    <property type="match status" value="1"/>
</dbReference>
<dbReference type="GO" id="GO:0004810">
    <property type="term" value="F:CCA tRNA nucleotidyltransferase activity"/>
    <property type="evidence" value="ECO:0007669"/>
    <property type="project" value="InterPro"/>
</dbReference>
<dbReference type="Pfam" id="PF02568">
    <property type="entry name" value="ThiI"/>
    <property type="match status" value="1"/>
</dbReference>
<accession>A0A0C2HKB0</accession>
<dbReference type="InterPro" id="IPR020536">
    <property type="entry name" value="ThiI_AANH"/>
</dbReference>
<evidence type="ECO:0000256" key="2">
    <source>
        <dbReference type="ARBA" id="ARBA00022840"/>
    </source>
</evidence>
<dbReference type="AlphaFoldDB" id="A0A0C2HKB0"/>
<feature type="domain" description="NFACT protein RNA binding" evidence="4">
    <location>
        <begin position="222"/>
        <end position="321"/>
    </location>
</feature>
<evidence type="ECO:0000313" key="6">
    <source>
        <dbReference type="Proteomes" id="UP000035068"/>
    </source>
</evidence>
<dbReference type="SUPFAM" id="SSF52402">
    <property type="entry name" value="Adenine nucleotide alpha hydrolases-like"/>
    <property type="match status" value="1"/>
</dbReference>
<keyword evidence="2" id="KW-0067">ATP-binding</keyword>
<protein>
    <submittedName>
        <fullName evidence="5">Thiamine biosynthesis protein</fullName>
    </submittedName>
</protein>
<dbReference type="Gene3D" id="3.40.50.620">
    <property type="entry name" value="HUPs"/>
    <property type="match status" value="1"/>
</dbReference>
<reference evidence="5 6" key="1">
    <citation type="submission" date="2014-12" db="EMBL/GenBank/DDBJ databases">
        <title>Genomes of Geoalkalibacter ferrihydriticus and Geoalkalibacter subterraneus, two haloalkaliphilic metal-reducing members of the Geobacteraceae.</title>
        <authorList>
            <person name="Badalamenti J.P."/>
            <person name="Torres C.I."/>
            <person name="Krajmalnik-Brown R."/>
            <person name="Bond D.R."/>
        </authorList>
    </citation>
    <scope>NUCLEOTIDE SEQUENCE [LARGE SCALE GENOMIC DNA]</scope>
    <source>
        <strain evidence="5 6">DSM 17813</strain>
    </source>
</reference>
<dbReference type="PANTHER" id="PTHR11933:SF6">
    <property type="entry name" value="THIL AANH DOMAIN-CONTAINING PROTEIN"/>
    <property type="match status" value="1"/>
</dbReference>
<dbReference type="Proteomes" id="UP000035068">
    <property type="component" value="Unassembled WGS sequence"/>
</dbReference>
<proteinExistence type="predicted"/>
<keyword evidence="6" id="KW-1185">Reference proteome</keyword>
<organism evidence="5 6">
    <name type="scientific">Geoalkalibacter ferrihydriticus DSM 17813</name>
    <dbReference type="NCBI Taxonomy" id="1121915"/>
    <lineage>
        <taxon>Bacteria</taxon>
        <taxon>Pseudomonadati</taxon>
        <taxon>Thermodesulfobacteriota</taxon>
        <taxon>Desulfuromonadia</taxon>
        <taxon>Desulfuromonadales</taxon>
        <taxon>Geoalkalibacteraceae</taxon>
        <taxon>Geoalkalibacter</taxon>
    </lineage>
</organism>
<feature type="domain" description="Thil AANH" evidence="3">
    <location>
        <begin position="3"/>
        <end position="139"/>
    </location>
</feature>